<sequence>MKAPFAATPLRGATLALVMALAGCSTLDGSLSLGGDSKVDYRSQSAKTQPLDVPPDLSQLARDGRYQPQGGVVSAAAMRQPGAAPQAGTAAAPGNPSVAPSTVGDVRLVRQGQERWLVTTLPPEKVLPVLRSFWQERGFTLTVDDAQVGVLETDWAENRAKLPQDLLRRTLGRVIENLYDTGTRDRFRTRVERTAEGGSEVYLSHRGLEEVYLEAREGQTAWRPRAQDRDLEAEFLTRMMVRLGGKDDAAQVAAAKPAAGAAPLAAATAKPATAATETSLTLAEGFDRAWRQVGLALDRSGFSVEDRDRSAGVYFVRYIDPKFAGKEEPNFFAKLFGSAAEAKPVRYRVLVKSEGNATRVSVQTSAGDAETGDAARQIIARLSDALK</sequence>
<dbReference type="InterPro" id="IPR042268">
    <property type="entry name" value="BamC_C"/>
</dbReference>
<dbReference type="Pfam" id="PF06804">
    <property type="entry name" value="Lipoprotein_18"/>
    <property type="match status" value="1"/>
</dbReference>
<evidence type="ECO:0000313" key="2">
    <source>
        <dbReference type="EMBL" id="MEK8050758.1"/>
    </source>
</evidence>
<gene>
    <name evidence="2" type="primary">bamC</name>
    <name evidence="2" type="ORF">AACH10_10970</name>
</gene>
<comment type="caution">
    <text evidence="2">The sequence shown here is derived from an EMBL/GenBank/DDBJ whole genome shotgun (WGS) entry which is preliminary data.</text>
</comment>
<protein>
    <submittedName>
        <fullName evidence="2">Outer membrane protein assembly factor BamC</fullName>
    </submittedName>
</protein>
<keyword evidence="3" id="KW-1185">Reference proteome</keyword>
<feature type="chain" id="PRO_5046552806" evidence="1">
    <location>
        <begin position="23"/>
        <end position="387"/>
    </location>
</feature>
<reference evidence="2 3" key="1">
    <citation type="submission" date="2024-04" db="EMBL/GenBank/DDBJ databases">
        <title>Novel species of the genus Ideonella isolated from streams.</title>
        <authorList>
            <person name="Lu H."/>
        </authorList>
    </citation>
    <scope>NUCLEOTIDE SEQUENCE [LARGE SCALE GENOMIC DNA]</scope>
    <source>
        <strain evidence="2 3">DXS22W</strain>
    </source>
</reference>
<name>A0ABU9CFX4_9BURK</name>
<dbReference type="EMBL" id="JBBUTH010000004">
    <property type="protein sequence ID" value="MEK8050758.1"/>
    <property type="molecule type" value="Genomic_DNA"/>
</dbReference>
<dbReference type="PROSITE" id="PS51257">
    <property type="entry name" value="PROKAR_LIPOPROTEIN"/>
    <property type="match status" value="1"/>
</dbReference>
<dbReference type="InterPro" id="IPR010653">
    <property type="entry name" value="NlpB/DapX"/>
</dbReference>
<accession>A0ABU9CFX4</accession>
<feature type="signal peptide" evidence="1">
    <location>
        <begin position="1"/>
        <end position="22"/>
    </location>
</feature>
<organism evidence="2 3">
    <name type="scientific">Pseudaquabacterium inlustre</name>
    <dbReference type="NCBI Taxonomy" id="2984192"/>
    <lineage>
        <taxon>Bacteria</taxon>
        <taxon>Pseudomonadati</taxon>
        <taxon>Pseudomonadota</taxon>
        <taxon>Betaproteobacteria</taxon>
        <taxon>Burkholderiales</taxon>
        <taxon>Sphaerotilaceae</taxon>
        <taxon>Pseudaquabacterium</taxon>
    </lineage>
</organism>
<dbReference type="Gene3D" id="3.30.310.170">
    <property type="entry name" value="Outer membrane protein assembly factor BamC"/>
    <property type="match status" value="1"/>
</dbReference>
<dbReference type="Proteomes" id="UP001365405">
    <property type="component" value="Unassembled WGS sequence"/>
</dbReference>
<keyword evidence="1" id="KW-0732">Signal</keyword>
<evidence type="ECO:0000256" key="1">
    <source>
        <dbReference type="SAM" id="SignalP"/>
    </source>
</evidence>
<proteinExistence type="predicted"/>
<evidence type="ECO:0000313" key="3">
    <source>
        <dbReference type="Proteomes" id="UP001365405"/>
    </source>
</evidence>